<reference evidence="1" key="1">
    <citation type="submission" date="2020-08" db="EMBL/GenBank/DDBJ databases">
        <title>Multicomponent nature underlies the extraordinary mechanical properties of spider dragline silk.</title>
        <authorList>
            <person name="Kono N."/>
            <person name="Nakamura H."/>
            <person name="Mori M."/>
            <person name="Yoshida Y."/>
            <person name="Ohtoshi R."/>
            <person name="Malay A.D."/>
            <person name="Moran D.A.P."/>
            <person name="Tomita M."/>
            <person name="Numata K."/>
            <person name="Arakawa K."/>
        </authorList>
    </citation>
    <scope>NUCLEOTIDE SEQUENCE</scope>
</reference>
<accession>A0A8X6V712</accession>
<name>A0A8X6V712_TRICX</name>
<organism evidence="1 2">
    <name type="scientific">Trichonephila clavipes</name>
    <name type="common">Golden silk orbweaver</name>
    <name type="synonym">Nephila clavipes</name>
    <dbReference type="NCBI Taxonomy" id="2585209"/>
    <lineage>
        <taxon>Eukaryota</taxon>
        <taxon>Metazoa</taxon>
        <taxon>Ecdysozoa</taxon>
        <taxon>Arthropoda</taxon>
        <taxon>Chelicerata</taxon>
        <taxon>Arachnida</taxon>
        <taxon>Araneae</taxon>
        <taxon>Araneomorphae</taxon>
        <taxon>Entelegynae</taxon>
        <taxon>Araneoidea</taxon>
        <taxon>Nephilidae</taxon>
        <taxon>Trichonephila</taxon>
    </lineage>
</organism>
<dbReference type="Proteomes" id="UP000887159">
    <property type="component" value="Unassembled WGS sequence"/>
</dbReference>
<evidence type="ECO:0000313" key="2">
    <source>
        <dbReference type="Proteomes" id="UP000887159"/>
    </source>
</evidence>
<protein>
    <submittedName>
        <fullName evidence="1">Uncharacterized protein</fullName>
    </submittedName>
</protein>
<gene>
    <name evidence="1" type="ORF">TNCV_1585921</name>
</gene>
<proteinExistence type="predicted"/>
<dbReference type="AlphaFoldDB" id="A0A8X6V712"/>
<keyword evidence="2" id="KW-1185">Reference proteome</keyword>
<comment type="caution">
    <text evidence="1">The sequence shown here is derived from an EMBL/GenBank/DDBJ whole genome shotgun (WGS) entry which is preliminary data.</text>
</comment>
<sequence length="70" mass="7882">MKNFLTMFHELSSDLEKVDHWSPGIKLYLIKPPSSYASSLNDQKQRGTESIVESLSSLQLKPSSGRSGLW</sequence>
<evidence type="ECO:0000313" key="1">
    <source>
        <dbReference type="EMBL" id="GFY07237.1"/>
    </source>
</evidence>
<dbReference type="EMBL" id="BMAU01021271">
    <property type="protein sequence ID" value="GFY07237.1"/>
    <property type="molecule type" value="Genomic_DNA"/>
</dbReference>